<name>A0A6H5GWB0_9HEMI</name>
<feature type="non-terminal residue" evidence="1">
    <location>
        <position position="69"/>
    </location>
</feature>
<organism evidence="1 2">
    <name type="scientific">Nesidiocoris tenuis</name>
    <dbReference type="NCBI Taxonomy" id="355587"/>
    <lineage>
        <taxon>Eukaryota</taxon>
        <taxon>Metazoa</taxon>
        <taxon>Ecdysozoa</taxon>
        <taxon>Arthropoda</taxon>
        <taxon>Hexapoda</taxon>
        <taxon>Insecta</taxon>
        <taxon>Pterygota</taxon>
        <taxon>Neoptera</taxon>
        <taxon>Paraneoptera</taxon>
        <taxon>Hemiptera</taxon>
        <taxon>Heteroptera</taxon>
        <taxon>Panheteroptera</taxon>
        <taxon>Cimicomorpha</taxon>
        <taxon>Miridae</taxon>
        <taxon>Dicyphina</taxon>
        <taxon>Nesidiocoris</taxon>
    </lineage>
</organism>
<dbReference type="AlphaFoldDB" id="A0A6H5GWB0"/>
<dbReference type="Proteomes" id="UP000479000">
    <property type="component" value="Unassembled WGS sequence"/>
</dbReference>
<keyword evidence="2" id="KW-1185">Reference proteome</keyword>
<accession>A0A6H5GWB0</accession>
<evidence type="ECO:0000313" key="1">
    <source>
        <dbReference type="EMBL" id="CAB0008821.1"/>
    </source>
</evidence>
<evidence type="ECO:0000313" key="2">
    <source>
        <dbReference type="Proteomes" id="UP000479000"/>
    </source>
</evidence>
<gene>
    <name evidence="1" type="ORF">NTEN_LOCUS14034</name>
</gene>
<sequence>MTKSNGPLRPQFCSERELMAKLARFSATWSDCGASRAPAKLRLRRLLQAIRSWTFLGHRPATPSSLSFS</sequence>
<protein>
    <submittedName>
        <fullName evidence="1">Uncharacterized protein</fullName>
    </submittedName>
</protein>
<dbReference type="EMBL" id="CADCXU010020981">
    <property type="protein sequence ID" value="CAB0008821.1"/>
    <property type="molecule type" value="Genomic_DNA"/>
</dbReference>
<reference evidence="1 2" key="1">
    <citation type="submission" date="2020-02" db="EMBL/GenBank/DDBJ databases">
        <authorList>
            <person name="Ferguson B K."/>
        </authorList>
    </citation>
    <scope>NUCLEOTIDE SEQUENCE [LARGE SCALE GENOMIC DNA]</scope>
</reference>
<proteinExistence type="predicted"/>